<organism evidence="1 2">
    <name type="scientific">Vibrio nigripulchritudo SOn1</name>
    <dbReference type="NCBI Taxonomy" id="1238450"/>
    <lineage>
        <taxon>Bacteria</taxon>
        <taxon>Pseudomonadati</taxon>
        <taxon>Pseudomonadota</taxon>
        <taxon>Gammaproteobacteria</taxon>
        <taxon>Vibrionales</taxon>
        <taxon>Vibrionaceae</taxon>
        <taxon>Vibrio</taxon>
    </lineage>
</organism>
<dbReference type="GO" id="GO:0005975">
    <property type="term" value="P:carbohydrate metabolic process"/>
    <property type="evidence" value="ECO:0007669"/>
    <property type="project" value="InterPro"/>
</dbReference>
<proteinExistence type="predicted"/>
<dbReference type="EMBL" id="CAOF01000140">
    <property type="protein sequence ID" value="CCO48256.1"/>
    <property type="molecule type" value="Genomic_DNA"/>
</dbReference>
<dbReference type="RefSeq" id="WP_022612801.1">
    <property type="nucleotide sequence ID" value="NZ_LK391965.1"/>
</dbReference>
<accession>A0AAV2VU49</accession>
<sequence>MNITICKWKDNCDSPVMFMVDDLANVWVDLNANGRVDLGEDWGYALRSNNSSIRFLEEQILKKFPKVKVNFYVPVGKRVGMISDSSINMYSNTIDESESVKSFFRKLHEHPNYELSYHGTNHGKVYPKAQDFQQEWETYTSLSEAIDIICRGKEIFKNATGEYPRGGKYCGYKSGKYGDRSIIGSNFIWWHRYWNKGIESGEKYADIGKEVNPLVAYDITEIENTVVDIPSTVPGNIFNNFSSNKLKRIIKSFIWPFIFMKKSREIDFLLKNKLVISIQEHISPARNDGKTQNPNIFTDKDSLLRIFRFLSRKNVWYCTGSELAEYYLLRKETKVVCVGRQSFQLSFDENKLPFILTKDHRLTLYFSGMEKSITQPDGEIVSIVNGVATIGVLSGIFTVNQ</sequence>
<evidence type="ECO:0000313" key="1">
    <source>
        <dbReference type="EMBL" id="CCO48256.1"/>
    </source>
</evidence>
<evidence type="ECO:0000313" key="2">
    <source>
        <dbReference type="Proteomes" id="UP000018211"/>
    </source>
</evidence>
<dbReference type="Proteomes" id="UP000018211">
    <property type="component" value="Unassembled WGS sequence"/>
</dbReference>
<name>A0AAV2VU49_9VIBR</name>
<gene>
    <name evidence="1" type="ORF">VIBNISOn1_480055</name>
</gene>
<dbReference type="SUPFAM" id="SSF88713">
    <property type="entry name" value="Glycoside hydrolase/deacetylase"/>
    <property type="match status" value="1"/>
</dbReference>
<protein>
    <recommendedName>
        <fullName evidence="3">Polysaccharide deacetylase</fullName>
    </recommendedName>
</protein>
<dbReference type="AlphaFoldDB" id="A0AAV2VU49"/>
<dbReference type="InterPro" id="IPR011330">
    <property type="entry name" value="Glyco_hydro/deAcase_b/a-brl"/>
</dbReference>
<evidence type="ECO:0008006" key="3">
    <source>
        <dbReference type="Google" id="ProtNLM"/>
    </source>
</evidence>
<comment type="caution">
    <text evidence="1">The sequence shown here is derived from an EMBL/GenBank/DDBJ whole genome shotgun (WGS) entry which is preliminary data.</text>
</comment>
<reference evidence="1 2" key="1">
    <citation type="journal article" date="2013" name="ISME J.">
        <title>Comparative genomics of pathogenic lineages of Vibrio nigripulchritudo identifies virulence-associated traits.</title>
        <authorList>
            <person name="Goudenege D."/>
            <person name="Labreuche Y."/>
            <person name="Krin E."/>
            <person name="Ansquer D."/>
            <person name="Mangenot S."/>
            <person name="Calteau A."/>
            <person name="Medigue C."/>
            <person name="Mazel D."/>
            <person name="Polz M.F."/>
            <person name="Le Roux F."/>
        </authorList>
    </citation>
    <scope>NUCLEOTIDE SEQUENCE [LARGE SCALE GENOMIC DNA]</scope>
    <source>
        <strain evidence="1 2">SOn1</strain>
    </source>
</reference>